<proteinExistence type="predicted"/>
<feature type="transmembrane region" description="Helical" evidence="1">
    <location>
        <begin position="131"/>
        <end position="148"/>
    </location>
</feature>
<dbReference type="PANTHER" id="PTHR38454">
    <property type="entry name" value="INTEGRAL MEMBRANE PROTEIN-RELATED"/>
    <property type="match status" value="1"/>
</dbReference>
<feature type="transmembrane region" description="Helical" evidence="1">
    <location>
        <begin position="428"/>
        <end position="446"/>
    </location>
</feature>
<dbReference type="STRING" id="235985.SAMN05414137_12512"/>
<feature type="transmembrane region" description="Helical" evidence="1">
    <location>
        <begin position="226"/>
        <end position="251"/>
    </location>
</feature>
<evidence type="ECO:0000256" key="2">
    <source>
        <dbReference type="SAM" id="SignalP"/>
    </source>
</evidence>
<keyword evidence="4" id="KW-1185">Reference proteome</keyword>
<evidence type="ECO:0000256" key="1">
    <source>
        <dbReference type="SAM" id="Phobius"/>
    </source>
</evidence>
<gene>
    <name evidence="3" type="ORF">SAMN05414137_12512</name>
</gene>
<feature type="transmembrane region" description="Helical" evidence="1">
    <location>
        <begin position="194"/>
        <end position="214"/>
    </location>
</feature>
<feature type="transmembrane region" description="Helical" evidence="1">
    <location>
        <begin position="283"/>
        <end position="302"/>
    </location>
</feature>
<keyword evidence="1" id="KW-0812">Transmembrane</keyword>
<feature type="transmembrane region" description="Helical" evidence="1">
    <location>
        <begin position="314"/>
        <end position="339"/>
    </location>
</feature>
<dbReference type="RefSeq" id="WP_075004190.1">
    <property type="nucleotide sequence ID" value="NZ_BBPN01000031.1"/>
</dbReference>
<dbReference type="PANTHER" id="PTHR38454:SF1">
    <property type="entry name" value="INTEGRAL MEMBRANE PROTEIN"/>
    <property type="match status" value="1"/>
</dbReference>
<feature type="transmembrane region" description="Helical" evidence="1">
    <location>
        <begin position="101"/>
        <end position="125"/>
    </location>
</feature>
<name>A0A1H7XTA8_STRJI</name>
<feature type="transmembrane region" description="Helical" evidence="1">
    <location>
        <begin position="373"/>
        <end position="390"/>
    </location>
</feature>
<evidence type="ECO:0000313" key="3">
    <source>
        <dbReference type="EMBL" id="SEM36229.1"/>
    </source>
</evidence>
<accession>A0A1H7XTA8</accession>
<feature type="signal peptide" evidence="2">
    <location>
        <begin position="1"/>
        <end position="19"/>
    </location>
</feature>
<feature type="chain" id="PRO_5039661598" evidence="2">
    <location>
        <begin position="20"/>
        <end position="844"/>
    </location>
</feature>
<protein>
    <submittedName>
        <fullName evidence="3">Membrane protein YfhO</fullName>
    </submittedName>
</protein>
<dbReference type="EMBL" id="FOAZ01000025">
    <property type="protein sequence ID" value="SEM36229.1"/>
    <property type="molecule type" value="Genomic_DNA"/>
</dbReference>
<dbReference type="Proteomes" id="UP000183015">
    <property type="component" value="Unassembled WGS sequence"/>
</dbReference>
<feature type="transmembrane region" description="Helical" evidence="1">
    <location>
        <begin position="396"/>
        <end position="416"/>
    </location>
</feature>
<dbReference type="InterPro" id="IPR018580">
    <property type="entry name" value="Uncharacterised_YfhO"/>
</dbReference>
<feature type="transmembrane region" description="Helical" evidence="1">
    <location>
        <begin position="71"/>
        <end position="94"/>
    </location>
</feature>
<keyword evidence="1" id="KW-0472">Membrane</keyword>
<keyword evidence="2" id="KW-0732">Signal</keyword>
<feature type="transmembrane region" description="Helical" evidence="1">
    <location>
        <begin position="812"/>
        <end position="834"/>
    </location>
</feature>
<feature type="transmembrane region" description="Helical" evidence="1">
    <location>
        <begin position="155"/>
        <end position="174"/>
    </location>
</feature>
<evidence type="ECO:0000313" key="4">
    <source>
        <dbReference type="Proteomes" id="UP000183015"/>
    </source>
</evidence>
<sequence length="844" mass="87473">MRSIKAASLSAVLSMAAYCAGLAMYGTYPFGSHSRAMNDLRNQYVPFHVALWDLLHGVGHNSLFFNWNSSYGVGFLGEYFTYLASPFSLLVGLFPRQQADFPVFLVSLLSMGLAAAMMTIFLGRLAPGSGWLRALLSVGYALCGWSVIDGSVVPMWMFGLAALPMLCIAADWCLQGRRWVAGALVVGLCWYANFYSAAMATLGAALVLILRLALDPDLDLRGRLRVLWRAASMVVVGLLLAAPAILVSGLASKDAQPSESYVISVGVGPLDYLAKFLPGVNPVVNAPNVFVGVLVLLLVLVLPFQRRLPVRVRVAWLALIVLTALSFTIHATALVWQGFAIPHGVPWRETFVLSGFMVMAAWLALANRPDRRALLGGGGLLALLALVTVGTGTANWLSWTLLGVGGVLALGALVLLGREGLSPSRRRLVCGLMTAGVFVGATLGIYNVTNLQGDRPAYTGPRTTMNSVTASGYEAIKAANAWPNQRFDVGSEVFVTDNDPILMDADGGSFYSSYIPAPTATALQQLGLPWAMAGRHIIAPADPVSQALLSVGRTLTPTGAGSGQVTAKPAPVAPVPLVTVHSGDGTDTHGAPAGTVWANQQALLGASVYQVPTLHRTDAGGALVPSAGGVGGDQAWPVAAQSTTSFGFECRAGSAAFLYAPYFGGTVTSFGKARTLNGAYPVLSSGVRFLGDVPADGRATVEVTTTRGGQQIPQYAVGCLSLPALKAATAASAQTAPTVVHAQGAHLDASFPAGTTGTAVVATTDVKGWTCSVNGGAAKTPSSYAGMLAVPLAAASGGGAEHLSCDYTPPGLAPGLAGTGAGTLALAAVLVVAWRRRRTPADAR</sequence>
<dbReference type="eggNOG" id="COG4485">
    <property type="taxonomic scope" value="Bacteria"/>
</dbReference>
<reference evidence="4" key="1">
    <citation type="submission" date="2016-10" db="EMBL/GenBank/DDBJ databases">
        <authorList>
            <person name="Varghese N."/>
        </authorList>
    </citation>
    <scope>NUCLEOTIDE SEQUENCE [LARGE SCALE GENOMIC DNA]</scope>
    <source>
        <strain evidence="4">DSM 45096 / BCRC 16803 / CGMCC 4.1857 / CIP 109030 / JCM 12277 / KCTC 19219 / NBRC 100920 / 33214</strain>
    </source>
</reference>
<dbReference type="AlphaFoldDB" id="A0A1H7XTA8"/>
<feature type="transmembrane region" description="Helical" evidence="1">
    <location>
        <begin position="345"/>
        <end position="366"/>
    </location>
</feature>
<keyword evidence="1" id="KW-1133">Transmembrane helix</keyword>
<organism evidence="3 4">
    <name type="scientific">Streptacidiphilus jiangxiensis</name>
    <dbReference type="NCBI Taxonomy" id="235985"/>
    <lineage>
        <taxon>Bacteria</taxon>
        <taxon>Bacillati</taxon>
        <taxon>Actinomycetota</taxon>
        <taxon>Actinomycetes</taxon>
        <taxon>Kitasatosporales</taxon>
        <taxon>Streptomycetaceae</taxon>
        <taxon>Streptacidiphilus</taxon>
    </lineage>
</organism>
<dbReference type="Pfam" id="PF09586">
    <property type="entry name" value="YfhO"/>
    <property type="match status" value="1"/>
</dbReference>
<dbReference type="OrthoDB" id="9815466at2"/>